<comment type="caution">
    <text evidence="1">The sequence shown here is derived from an EMBL/GenBank/DDBJ whole genome shotgun (WGS) entry which is preliminary data.</text>
</comment>
<dbReference type="GeneID" id="95324276"/>
<dbReference type="Proteomes" id="UP001652264">
    <property type="component" value="Unassembled WGS sequence"/>
</dbReference>
<proteinExistence type="predicted"/>
<sequence>MTDPTTPEVDADTAYALTATRARRALGDAAGLIAYARSLAIPSLGVMGDGMPRAASKEAPLPFRADAIDDTDDAYARLIQWVTYWAGALQVNPPATVVAVWKRGDEEQGFRAEATPAGAGELVKILVTWLLIRWDAIVLHDSGEVFVTDIGDIFRPLFGKYPRRPQRERQVLPRPCEVCDHYAVGAEWASEDVTDFVVRCDHCDDTVPGATYLASEKTARKLMQELREERQVWDRGAVLRFYDEHGYYPADGEPLDKPRAAPACAATAMVQRRPAVCARRLGHNGPHRSLATGTAVEWGEEDGEGG</sequence>
<dbReference type="EMBL" id="JANVAD010000001">
    <property type="protein sequence ID" value="MCS6521360.1"/>
    <property type="molecule type" value="Genomic_DNA"/>
</dbReference>
<name>A0ABT2HDS8_9MICO</name>
<organism evidence="1 2">
    <name type="scientific">Curtobacterium citreum</name>
    <dbReference type="NCBI Taxonomy" id="2036"/>
    <lineage>
        <taxon>Bacteria</taxon>
        <taxon>Bacillati</taxon>
        <taxon>Actinomycetota</taxon>
        <taxon>Actinomycetes</taxon>
        <taxon>Micrococcales</taxon>
        <taxon>Microbacteriaceae</taxon>
        <taxon>Curtobacterium</taxon>
    </lineage>
</organism>
<evidence type="ECO:0008006" key="3">
    <source>
        <dbReference type="Google" id="ProtNLM"/>
    </source>
</evidence>
<protein>
    <recommendedName>
        <fullName evidence="3">TniQ protein</fullName>
    </recommendedName>
</protein>
<gene>
    <name evidence="1" type="ORF">NYQ28_02125</name>
</gene>
<evidence type="ECO:0000313" key="2">
    <source>
        <dbReference type="Proteomes" id="UP001652264"/>
    </source>
</evidence>
<reference evidence="1 2" key="1">
    <citation type="submission" date="2022-08" db="EMBL/GenBank/DDBJ databases">
        <title>Taxonomy of Curtobacterium flaccumfaciens.</title>
        <authorList>
            <person name="Osdaghi E."/>
            <person name="Taghavi S.M."/>
            <person name="Hamidizade M."/>
            <person name="Abachi H."/>
            <person name="Fazliarab A."/>
            <person name="Baeyen S."/>
            <person name="Portier P."/>
            <person name="Van Vaerenbergh J."/>
            <person name="Jacques M.-A."/>
        </authorList>
    </citation>
    <scope>NUCLEOTIDE SEQUENCE [LARGE SCALE GENOMIC DNA]</scope>
    <source>
        <strain evidence="1 2">LMG8786T</strain>
    </source>
</reference>
<keyword evidence="2" id="KW-1185">Reference proteome</keyword>
<dbReference type="RefSeq" id="WP_141861762.1">
    <property type="nucleotide sequence ID" value="NZ_BMNV01000004.1"/>
</dbReference>
<evidence type="ECO:0000313" key="1">
    <source>
        <dbReference type="EMBL" id="MCS6521360.1"/>
    </source>
</evidence>
<accession>A0ABT2HDS8</accession>